<dbReference type="InterPro" id="IPR027417">
    <property type="entry name" value="P-loop_NTPase"/>
</dbReference>
<dbReference type="GO" id="GO:0043139">
    <property type="term" value="F:5'-3' DNA helicase activity"/>
    <property type="evidence" value="ECO:0007669"/>
    <property type="project" value="InterPro"/>
</dbReference>
<dbReference type="EMBL" id="LR797536">
    <property type="protein sequence ID" value="CAB4223479.1"/>
    <property type="molecule type" value="Genomic_DNA"/>
</dbReference>
<accession>A0A6J5SA45</accession>
<sequence length="311" mass="35558">MDDVMVGGLSLKEAYEKGGAAAMGSVIDLSQRAVQNDNIYRLKDLPAFQPPKVHRLGIPVLDDHFRLREGDFTVITGIPGHGKSTFINHVAGRMAEKHGWTTCFASFEQMPQIDHRRALRTYFNAKLEVHQSEEEKDRADAWINRFFSFIVPNEEEDVSLDWTLEAAAASVIRHKAKLVVIDPWNEMDHIRPRDMSLTEYTGYAIKAFRRMARLHKVHVIVAAHPAKQKKNEDGTYYTPTLYDISDSAHWYNKADIGIVVHRKDATTTLIRVAKSRYHDEIGTPGDVEAHFNREIGKYEIVEPEMRQIHGR</sequence>
<dbReference type="EMBL" id="LR796943">
    <property type="protein sequence ID" value="CAB4176106.1"/>
    <property type="molecule type" value="Genomic_DNA"/>
</dbReference>
<evidence type="ECO:0000259" key="1">
    <source>
        <dbReference type="PROSITE" id="PS51199"/>
    </source>
</evidence>
<name>A0A6J5SA45_9CAUD</name>
<dbReference type="InterPro" id="IPR007694">
    <property type="entry name" value="DNA_helicase_DnaB-like_C"/>
</dbReference>
<dbReference type="InterPro" id="IPR027032">
    <property type="entry name" value="Twinkle-like"/>
</dbReference>
<dbReference type="PANTHER" id="PTHR12873">
    <property type="entry name" value="T7-LIKE MITOCHONDRIAL DNA HELICASE"/>
    <property type="match status" value="1"/>
</dbReference>
<evidence type="ECO:0000313" key="2">
    <source>
        <dbReference type="EMBL" id="CAB4176106.1"/>
    </source>
</evidence>
<evidence type="ECO:0000313" key="4">
    <source>
        <dbReference type="EMBL" id="CAB4223479.1"/>
    </source>
</evidence>
<organism evidence="3">
    <name type="scientific">uncultured Caudovirales phage</name>
    <dbReference type="NCBI Taxonomy" id="2100421"/>
    <lineage>
        <taxon>Viruses</taxon>
        <taxon>Duplodnaviria</taxon>
        <taxon>Heunggongvirae</taxon>
        <taxon>Uroviricota</taxon>
        <taxon>Caudoviricetes</taxon>
        <taxon>Peduoviridae</taxon>
        <taxon>Maltschvirus</taxon>
        <taxon>Maltschvirus maltsch</taxon>
    </lineage>
</organism>
<reference evidence="3" key="1">
    <citation type="submission" date="2020-05" db="EMBL/GenBank/DDBJ databases">
        <authorList>
            <person name="Chiriac C."/>
            <person name="Salcher M."/>
            <person name="Ghai R."/>
            <person name="Kavagutti S V."/>
        </authorList>
    </citation>
    <scope>NUCLEOTIDE SEQUENCE</scope>
</reference>
<dbReference type="GO" id="GO:0006260">
    <property type="term" value="P:DNA replication"/>
    <property type="evidence" value="ECO:0007669"/>
    <property type="project" value="InterPro"/>
</dbReference>
<gene>
    <name evidence="3" type="ORF">UFOVP1425_8</name>
    <name evidence="4" type="ORF">UFOVP1672_70</name>
    <name evidence="2" type="ORF">UFOVP988_8</name>
</gene>
<dbReference type="GO" id="GO:0005524">
    <property type="term" value="F:ATP binding"/>
    <property type="evidence" value="ECO:0007669"/>
    <property type="project" value="InterPro"/>
</dbReference>
<evidence type="ECO:0000313" key="3">
    <source>
        <dbReference type="EMBL" id="CAB4210401.1"/>
    </source>
</evidence>
<dbReference type="EMBL" id="LR797367">
    <property type="protein sequence ID" value="CAB4210401.1"/>
    <property type="molecule type" value="Genomic_DNA"/>
</dbReference>
<dbReference type="PANTHER" id="PTHR12873:SF0">
    <property type="entry name" value="TWINKLE MTDNA HELICASE"/>
    <property type="match status" value="1"/>
</dbReference>
<dbReference type="Gene3D" id="3.40.50.300">
    <property type="entry name" value="P-loop containing nucleotide triphosphate hydrolases"/>
    <property type="match status" value="1"/>
</dbReference>
<dbReference type="SUPFAM" id="SSF52540">
    <property type="entry name" value="P-loop containing nucleoside triphosphate hydrolases"/>
    <property type="match status" value="1"/>
</dbReference>
<protein>
    <submittedName>
        <fullName evidence="3">AAA domain containing protein</fullName>
    </submittedName>
</protein>
<feature type="domain" description="SF4 helicase" evidence="1">
    <location>
        <begin position="47"/>
        <end position="305"/>
    </location>
</feature>
<dbReference type="Pfam" id="PF13481">
    <property type="entry name" value="AAA_25"/>
    <property type="match status" value="1"/>
</dbReference>
<proteinExistence type="predicted"/>
<dbReference type="PROSITE" id="PS51199">
    <property type="entry name" value="SF4_HELICASE"/>
    <property type="match status" value="1"/>
</dbReference>
<dbReference type="GO" id="GO:0003697">
    <property type="term" value="F:single-stranded DNA binding"/>
    <property type="evidence" value="ECO:0007669"/>
    <property type="project" value="InterPro"/>
</dbReference>